<dbReference type="Proteomes" id="UP000645676">
    <property type="component" value="Unassembled WGS sequence"/>
</dbReference>
<dbReference type="InterPro" id="IPR025098">
    <property type="entry name" value="DUF4013"/>
</dbReference>
<dbReference type="RefSeq" id="WP_010870702.1">
    <property type="nucleotide sequence ID" value="NC_000909.1"/>
</dbReference>
<keyword evidence="1" id="KW-0812">Transmembrane</keyword>
<name>A0A832WJ26_9EURY</name>
<dbReference type="EMBL" id="DUJR01000027">
    <property type="protein sequence ID" value="HII59944.1"/>
    <property type="molecule type" value="Genomic_DNA"/>
</dbReference>
<keyword evidence="1" id="KW-1133">Transmembrane helix</keyword>
<accession>A0A832WJ26</accession>
<feature type="transmembrane region" description="Helical" evidence="1">
    <location>
        <begin position="117"/>
        <end position="146"/>
    </location>
</feature>
<evidence type="ECO:0000313" key="3">
    <source>
        <dbReference type="Proteomes" id="UP000645676"/>
    </source>
</evidence>
<sequence>MKKLEYYLKDAFYYVLSDVKKGIVGGLLSSTSGAIGAIFGIILSILLIHNINPNDVVGLDNNILLTSLIVASFGFLIALIIGFILDGYYVRVMKTTVENYDVLPDWDDIAELLKRGFLYWIGNIILSIIFMIVPILFIIFGVFLIFLPLVGIVFIGIGFLLLFVSTIALLIYEGLAEVNYSVKGFSGFFEFKEIFRMINLNYIILLIIVGVIVIVINFVVQLPFILLKIFAISPARYSTFSSSETIVDVISAVISAFVGFYTAVFAKRAIALYYKDRVEELKK</sequence>
<feature type="transmembrane region" description="Helical" evidence="1">
    <location>
        <begin position="246"/>
        <end position="266"/>
    </location>
</feature>
<feature type="transmembrane region" description="Helical" evidence="1">
    <location>
        <begin position="152"/>
        <end position="172"/>
    </location>
</feature>
<evidence type="ECO:0000256" key="1">
    <source>
        <dbReference type="SAM" id="Phobius"/>
    </source>
</evidence>
<evidence type="ECO:0000313" key="2">
    <source>
        <dbReference type="EMBL" id="HII59944.1"/>
    </source>
</evidence>
<comment type="caution">
    <text evidence="2">The sequence shown here is derived from an EMBL/GenBank/DDBJ whole genome shotgun (WGS) entry which is preliminary data.</text>
</comment>
<keyword evidence="1" id="KW-0472">Membrane</keyword>
<protein>
    <submittedName>
        <fullName evidence="2">DUF4013 domain-containing protein</fullName>
    </submittedName>
</protein>
<feature type="transmembrane region" description="Helical" evidence="1">
    <location>
        <begin position="27"/>
        <end position="51"/>
    </location>
</feature>
<reference evidence="2" key="1">
    <citation type="journal article" date="2020" name="bioRxiv">
        <title>A rank-normalized archaeal taxonomy based on genome phylogeny resolves widespread incomplete and uneven classifications.</title>
        <authorList>
            <person name="Rinke C."/>
            <person name="Chuvochina M."/>
            <person name="Mussig A.J."/>
            <person name="Chaumeil P.-A."/>
            <person name="Waite D.W."/>
            <person name="Whitman W.B."/>
            <person name="Parks D.H."/>
            <person name="Hugenholtz P."/>
        </authorList>
    </citation>
    <scope>NUCLEOTIDE SEQUENCE</scope>
    <source>
        <strain evidence="2">UBA8849</strain>
    </source>
</reference>
<gene>
    <name evidence="2" type="ORF">HA335_05175</name>
</gene>
<dbReference type="Pfam" id="PF13197">
    <property type="entry name" value="DUF4013"/>
    <property type="match status" value="1"/>
</dbReference>
<dbReference type="OMA" id="FELPEWE"/>
<organism evidence="2 3">
    <name type="scientific">Methanocaldococcus jannaschii</name>
    <dbReference type="NCBI Taxonomy" id="2190"/>
    <lineage>
        <taxon>Archaea</taxon>
        <taxon>Methanobacteriati</taxon>
        <taxon>Methanobacteriota</taxon>
        <taxon>Methanomada group</taxon>
        <taxon>Methanococci</taxon>
        <taxon>Methanococcales</taxon>
        <taxon>Methanocaldococcaceae</taxon>
        <taxon>Methanocaldococcus</taxon>
    </lineage>
</organism>
<feature type="transmembrane region" description="Helical" evidence="1">
    <location>
        <begin position="202"/>
        <end position="226"/>
    </location>
</feature>
<feature type="transmembrane region" description="Helical" evidence="1">
    <location>
        <begin position="63"/>
        <end position="85"/>
    </location>
</feature>
<dbReference type="AlphaFoldDB" id="A0A832WJ26"/>
<proteinExistence type="predicted"/>